<evidence type="ECO:0000313" key="3">
    <source>
        <dbReference type="Proteomes" id="UP000024635"/>
    </source>
</evidence>
<keyword evidence="1" id="KW-0732">Signal</keyword>
<organism evidence="2 3">
    <name type="scientific">Ancylostoma ceylanicum</name>
    <dbReference type="NCBI Taxonomy" id="53326"/>
    <lineage>
        <taxon>Eukaryota</taxon>
        <taxon>Metazoa</taxon>
        <taxon>Ecdysozoa</taxon>
        <taxon>Nematoda</taxon>
        <taxon>Chromadorea</taxon>
        <taxon>Rhabditida</taxon>
        <taxon>Rhabditina</taxon>
        <taxon>Rhabditomorpha</taxon>
        <taxon>Strongyloidea</taxon>
        <taxon>Ancylostomatidae</taxon>
        <taxon>Ancylostomatinae</taxon>
        <taxon>Ancylostoma</taxon>
    </lineage>
</organism>
<evidence type="ECO:0000313" key="2">
    <source>
        <dbReference type="EMBL" id="EYC17293.1"/>
    </source>
</evidence>
<evidence type="ECO:0008006" key="4">
    <source>
        <dbReference type="Google" id="ProtNLM"/>
    </source>
</evidence>
<dbReference type="Proteomes" id="UP000024635">
    <property type="component" value="Unassembled WGS sequence"/>
</dbReference>
<evidence type="ECO:0000256" key="1">
    <source>
        <dbReference type="SAM" id="SignalP"/>
    </source>
</evidence>
<accession>A0A016US09</accession>
<name>A0A016US09_9BILA</name>
<dbReference type="EMBL" id="JARK01001367">
    <property type="protein sequence ID" value="EYC17293.1"/>
    <property type="molecule type" value="Genomic_DNA"/>
</dbReference>
<gene>
    <name evidence="2" type="primary">Acey_s0031.g2379</name>
    <name evidence="2" type="ORF">Y032_0031g2379</name>
</gene>
<feature type="chain" id="PRO_5001489673" description="Cystatin domain-containing protein" evidence="1">
    <location>
        <begin position="35"/>
        <end position="135"/>
    </location>
</feature>
<reference evidence="3" key="1">
    <citation type="journal article" date="2015" name="Nat. Genet.">
        <title>The genome and transcriptome of the zoonotic hookworm Ancylostoma ceylanicum identify infection-specific gene families.</title>
        <authorList>
            <person name="Schwarz E.M."/>
            <person name="Hu Y."/>
            <person name="Antoshechkin I."/>
            <person name="Miller M.M."/>
            <person name="Sternberg P.W."/>
            <person name="Aroian R.V."/>
        </authorList>
    </citation>
    <scope>NUCLEOTIDE SEQUENCE</scope>
    <source>
        <strain evidence="3">HY135</strain>
    </source>
</reference>
<keyword evidence="3" id="KW-1185">Reference proteome</keyword>
<dbReference type="PROSITE" id="PS51257">
    <property type="entry name" value="PROKAR_LIPOPROTEIN"/>
    <property type="match status" value="1"/>
</dbReference>
<protein>
    <recommendedName>
        <fullName evidence="4">Cystatin domain-containing protein</fullName>
    </recommendedName>
</protein>
<comment type="caution">
    <text evidence="2">The sequence shown here is derived from an EMBL/GenBank/DDBJ whole genome shotgun (WGS) entry which is preliminary data.</text>
</comment>
<dbReference type="OrthoDB" id="5890296at2759"/>
<sequence length="135" mass="15035">MYKRVTDRQGCMTASSTGMIQLISLLSLITVMQACLPGTGTDTAKMTIDFEVPYTESNRKHYENLVKEALNKIASQYHRLKYNSGGVTVTSRSVDGKLLVDVLVVNVACKYKEIFEVKFKSHIGDHPFNVTCPAQ</sequence>
<dbReference type="AlphaFoldDB" id="A0A016US09"/>
<feature type="signal peptide" evidence="1">
    <location>
        <begin position="1"/>
        <end position="34"/>
    </location>
</feature>
<proteinExistence type="predicted"/>